<accession>A0A432ZE46</accession>
<keyword evidence="4 7" id="KW-0812">Transmembrane</keyword>
<evidence type="ECO:0008006" key="10">
    <source>
        <dbReference type="Google" id="ProtNLM"/>
    </source>
</evidence>
<keyword evidence="3" id="KW-1003">Cell membrane</keyword>
<evidence type="ECO:0000313" key="8">
    <source>
        <dbReference type="EMBL" id="RUO76228.1"/>
    </source>
</evidence>
<feature type="transmembrane region" description="Helical" evidence="7">
    <location>
        <begin position="114"/>
        <end position="135"/>
    </location>
</feature>
<evidence type="ECO:0000313" key="9">
    <source>
        <dbReference type="Proteomes" id="UP000287908"/>
    </source>
</evidence>
<feature type="transmembrane region" description="Helical" evidence="7">
    <location>
        <begin position="464"/>
        <end position="485"/>
    </location>
</feature>
<comment type="caution">
    <text evidence="8">The sequence shown here is derived from an EMBL/GenBank/DDBJ whole genome shotgun (WGS) entry which is preliminary data.</text>
</comment>
<dbReference type="EMBL" id="PIQF01000002">
    <property type="protein sequence ID" value="RUO76228.1"/>
    <property type="molecule type" value="Genomic_DNA"/>
</dbReference>
<feature type="transmembrane region" description="Helical" evidence="7">
    <location>
        <begin position="65"/>
        <end position="84"/>
    </location>
</feature>
<dbReference type="PANTHER" id="PTHR30509">
    <property type="entry name" value="P-HYDROXYBENZOIC ACID EFFLUX PUMP SUBUNIT-RELATED"/>
    <property type="match status" value="1"/>
</dbReference>
<dbReference type="GO" id="GO:0022857">
    <property type="term" value="F:transmembrane transporter activity"/>
    <property type="evidence" value="ECO:0007669"/>
    <property type="project" value="InterPro"/>
</dbReference>
<reference evidence="8 9" key="1">
    <citation type="journal article" date="2011" name="Front. Microbiol.">
        <title>Genomic signatures of strain selection and enhancement in Bacillus atrophaeus var. globigii, a historical biowarfare simulant.</title>
        <authorList>
            <person name="Gibbons H.S."/>
            <person name="Broomall S.M."/>
            <person name="McNew L.A."/>
            <person name="Daligault H."/>
            <person name="Chapman C."/>
            <person name="Bruce D."/>
            <person name="Karavis M."/>
            <person name="Krepps M."/>
            <person name="McGregor P.A."/>
            <person name="Hong C."/>
            <person name="Park K.H."/>
            <person name="Akmal A."/>
            <person name="Feldman A."/>
            <person name="Lin J.S."/>
            <person name="Chang W.E."/>
            <person name="Higgs B.W."/>
            <person name="Demirev P."/>
            <person name="Lindquist J."/>
            <person name="Liem A."/>
            <person name="Fochler E."/>
            <person name="Read T.D."/>
            <person name="Tapia R."/>
            <person name="Johnson S."/>
            <person name="Bishop-Lilly K.A."/>
            <person name="Detter C."/>
            <person name="Han C."/>
            <person name="Sozhamannan S."/>
            <person name="Rosenzweig C.N."/>
            <person name="Skowronski E.W."/>
        </authorList>
    </citation>
    <scope>NUCLEOTIDE SEQUENCE [LARGE SCALE GENOMIC DNA]</scope>
    <source>
        <strain evidence="8 9">CL-SP19</strain>
    </source>
</reference>
<evidence type="ECO:0000256" key="2">
    <source>
        <dbReference type="ARBA" id="ARBA00022448"/>
    </source>
</evidence>
<name>A0A432ZE46_9GAMM</name>
<feature type="transmembrane region" description="Helical" evidence="7">
    <location>
        <begin position="412"/>
        <end position="430"/>
    </location>
</feature>
<evidence type="ECO:0000256" key="1">
    <source>
        <dbReference type="ARBA" id="ARBA00004651"/>
    </source>
</evidence>
<protein>
    <recommendedName>
        <fullName evidence="10">FUSC family protein</fullName>
    </recommendedName>
</protein>
<sequence length="561" mass="62388">MTPLNAKFAHFGFDYTRFRFGFRTGIAACLSLVIAWALGLEHPQWSAMTVWAVSQPTRGLLLEKAAYRILGTLIGTVVGMVLVVTAGDNIIALALGLTVWVGLCVYVGNLLHGLISYGAILAGYSASMVALLTRTPDALLPLGIDRLLTVFIGVITALFIGWLFTYKKAEQTLVNQFRRQTAENLKLLATAYQTGSLRQLNTHDRLSQLAHLEAQLIEHGTGSPAAHLSAKTIRRVLNAQMGLFAQLEAKGIIQSKTISEHLHSCSESLVKNQTKSIRYHLKQTLKVFNHQPMTGYFKEFVEASLARLEFRDTGTTARSVRGVSVLLHRDWRGARQAAIRTIIAMTIISVIWGYTGWFQIAYLLLGASVMLTLFSTAENPAKTMYYVFLGQTAGAITALAMQALVWPYAGSILNMLVCLMPVILLSALPMSHNRTAPGAMDFNLVFLLLMQPALQYQFEPIQAITIALAVIAAPLVAMVSYRLVFPTNLRSRQQQLIVSLERDLNELQRQQLSGTNLTRYRARLYHRLFKLFLMADKLGVDAKVTATHYLFRVQHQVNQHE</sequence>
<dbReference type="PANTHER" id="PTHR30509:SF9">
    <property type="entry name" value="MULTIDRUG RESISTANCE PROTEIN MDTO"/>
    <property type="match status" value="1"/>
</dbReference>
<dbReference type="GO" id="GO:0005886">
    <property type="term" value="C:plasma membrane"/>
    <property type="evidence" value="ECO:0007669"/>
    <property type="project" value="UniProtKB-SubCell"/>
</dbReference>
<dbReference type="OrthoDB" id="9807111at2"/>
<dbReference type="RefSeq" id="WP_126784949.1">
    <property type="nucleotide sequence ID" value="NZ_PIQF01000002.1"/>
</dbReference>
<dbReference type="Proteomes" id="UP000287908">
    <property type="component" value="Unassembled WGS sequence"/>
</dbReference>
<organism evidence="8 9">
    <name type="scientific">Idiomarina seosinensis</name>
    <dbReference type="NCBI Taxonomy" id="281739"/>
    <lineage>
        <taxon>Bacteria</taxon>
        <taxon>Pseudomonadati</taxon>
        <taxon>Pseudomonadota</taxon>
        <taxon>Gammaproteobacteria</taxon>
        <taxon>Alteromonadales</taxon>
        <taxon>Idiomarinaceae</taxon>
        <taxon>Idiomarina</taxon>
    </lineage>
</organism>
<proteinExistence type="predicted"/>
<dbReference type="AlphaFoldDB" id="A0A432ZE46"/>
<keyword evidence="6 7" id="KW-0472">Membrane</keyword>
<gene>
    <name evidence="8" type="ORF">CWI81_08970</name>
</gene>
<feature type="transmembrane region" description="Helical" evidence="7">
    <location>
        <begin position="384"/>
        <end position="406"/>
    </location>
</feature>
<keyword evidence="2" id="KW-0813">Transport</keyword>
<keyword evidence="9" id="KW-1185">Reference proteome</keyword>
<evidence type="ECO:0000256" key="4">
    <source>
        <dbReference type="ARBA" id="ARBA00022692"/>
    </source>
</evidence>
<comment type="subcellular location">
    <subcellularLocation>
        <location evidence="1">Cell membrane</location>
        <topology evidence="1">Multi-pass membrane protein</topology>
    </subcellularLocation>
</comment>
<feature type="transmembrane region" description="Helical" evidence="7">
    <location>
        <begin position="20"/>
        <end position="38"/>
    </location>
</feature>
<feature type="transmembrane region" description="Helical" evidence="7">
    <location>
        <begin position="147"/>
        <end position="166"/>
    </location>
</feature>
<dbReference type="InterPro" id="IPR006726">
    <property type="entry name" value="PHBA_efflux_AaeB/fusaric-R"/>
</dbReference>
<feature type="transmembrane region" description="Helical" evidence="7">
    <location>
        <begin position="337"/>
        <end position="354"/>
    </location>
</feature>
<keyword evidence="5 7" id="KW-1133">Transmembrane helix</keyword>
<evidence type="ECO:0000256" key="7">
    <source>
        <dbReference type="SAM" id="Phobius"/>
    </source>
</evidence>
<evidence type="ECO:0000256" key="6">
    <source>
        <dbReference type="ARBA" id="ARBA00023136"/>
    </source>
</evidence>
<evidence type="ECO:0000256" key="5">
    <source>
        <dbReference type="ARBA" id="ARBA00022989"/>
    </source>
</evidence>
<evidence type="ECO:0000256" key="3">
    <source>
        <dbReference type="ARBA" id="ARBA00022475"/>
    </source>
</evidence>
<dbReference type="Pfam" id="PF04632">
    <property type="entry name" value="FUSC"/>
    <property type="match status" value="1"/>
</dbReference>